<keyword evidence="10" id="KW-1185">Reference proteome</keyword>
<comment type="subcellular location">
    <subcellularLocation>
        <location evidence="1">Cell membrane</location>
        <topology evidence="1">Multi-pass membrane protein</topology>
    </subcellularLocation>
</comment>
<evidence type="ECO:0000256" key="4">
    <source>
        <dbReference type="ARBA" id="ARBA00022989"/>
    </source>
</evidence>
<keyword evidence="3 6" id="KW-0812">Transmembrane</keyword>
<evidence type="ECO:0000259" key="8">
    <source>
        <dbReference type="Pfam" id="PF05425"/>
    </source>
</evidence>
<name>A0ABU0WNE7_9PROT</name>
<protein>
    <submittedName>
        <fullName evidence="9">FixH family protein</fullName>
    </submittedName>
</protein>
<keyword evidence="7" id="KW-0732">Signal</keyword>
<gene>
    <name evidence="9" type="ORF">QSG27_23830</name>
</gene>
<evidence type="ECO:0000313" key="9">
    <source>
        <dbReference type="EMBL" id="MDQ2105747.1"/>
    </source>
</evidence>
<evidence type="ECO:0000256" key="5">
    <source>
        <dbReference type="ARBA" id="ARBA00023136"/>
    </source>
</evidence>
<dbReference type="InterPro" id="IPR008457">
    <property type="entry name" value="Cu-R_CopD_dom"/>
</dbReference>
<feature type="transmembrane region" description="Helical" evidence="6">
    <location>
        <begin position="34"/>
        <end position="55"/>
    </location>
</feature>
<feature type="non-terminal residue" evidence="9">
    <location>
        <position position="1"/>
    </location>
</feature>
<accession>A0ABU0WNE7</accession>
<feature type="signal peptide" evidence="7">
    <location>
        <begin position="1"/>
        <end position="19"/>
    </location>
</feature>
<feature type="chain" id="PRO_5046195371" evidence="7">
    <location>
        <begin position="20"/>
        <end position="294"/>
    </location>
</feature>
<reference evidence="9 10" key="1">
    <citation type="submission" date="2023-06" db="EMBL/GenBank/DDBJ databases">
        <title>Azospirillum isscasensis sp.nov, a bacterium isolated from rhizosphere soil of rice.</title>
        <authorList>
            <person name="Wang H."/>
        </authorList>
    </citation>
    <scope>NUCLEOTIDE SEQUENCE [LARGE SCALE GENOMIC DNA]</scope>
    <source>
        <strain evidence="9 10">C340-1</strain>
    </source>
</reference>
<dbReference type="InterPro" id="IPR032694">
    <property type="entry name" value="CopC/D"/>
</dbReference>
<evidence type="ECO:0000313" key="10">
    <source>
        <dbReference type="Proteomes" id="UP001227317"/>
    </source>
</evidence>
<dbReference type="InterPro" id="IPR008620">
    <property type="entry name" value="FixH"/>
</dbReference>
<evidence type="ECO:0000256" key="1">
    <source>
        <dbReference type="ARBA" id="ARBA00004651"/>
    </source>
</evidence>
<dbReference type="PANTHER" id="PTHR34820:SF4">
    <property type="entry name" value="INNER MEMBRANE PROTEIN YEBZ"/>
    <property type="match status" value="1"/>
</dbReference>
<feature type="transmembrane region" description="Helical" evidence="6">
    <location>
        <begin position="109"/>
        <end position="128"/>
    </location>
</feature>
<comment type="caution">
    <text evidence="9">The sequence shown here is derived from an EMBL/GenBank/DDBJ whole genome shotgun (WGS) entry which is preliminary data.</text>
</comment>
<dbReference type="RefSeq" id="WP_306710526.1">
    <property type="nucleotide sequence ID" value="NZ_JAUJFI010000166.1"/>
</dbReference>
<dbReference type="EMBL" id="JAUJFI010000166">
    <property type="protein sequence ID" value="MDQ2105747.1"/>
    <property type="molecule type" value="Genomic_DNA"/>
</dbReference>
<proteinExistence type="predicted"/>
<feature type="transmembrane region" description="Helical" evidence="6">
    <location>
        <begin position="149"/>
        <end position="169"/>
    </location>
</feature>
<dbReference type="Proteomes" id="UP001227317">
    <property type="component" value="Unassembled WGS sequence"/>
</dbReference>
<feature type="domain" description="Copper resistance protein D" evidence="8">
    <location>
        <begin position="68"/>
        <end position="168"/>
    </location>
</feature>
<keyword evidence="2" id="KW-1003">Cell membrane</keyword>
<keyword evidence="4 6" id="KW-1133">Transmembrane helix</keyword>
<evidence type="ECO:0000256" key="3">
    <source>
        <dbReference type="ARBA" id="ARBA00022692"/>
    </source>
</evidence>
<dbReference type="PANTHER" id="PTHR34820">
    <property type="entry name" value="INNER MEMBRANE PROTEIN YEBZ"/>
    <property type="match status" value="1"/>
</dbReference>
<keyword evidence="5 6" id="KW-0472">Membrane</keyword>
<feature type="transmembrane region" description="Helical" evidence="6">
    <location>
        <begin position="76"/>
        <end position="97"/>
    </location>
</feature>
<evidence type="ECO:0000256" key="6">
    <source>
        <dbReference type="SAM" id="Phobius"/>
    </source>
</evidence>
<evidence type="ECO:0000256" key="7">
    <source>
        <dbReference type="SAM" id="SignalP"/>
    </source>
</evidence>
<organism evidence="9 10">
    <name type="scientific">Azospirillum isscasi</name>
    <dbReference type="NCBI Taxonomy" id="3053926"/>
    <lineage>
        <taxon>Bacteria</taxon>
        <taxon>Pseudomonadati</taxon>
        <taxon>Pseudomonadota</taxon>
        <taxon>Alphaproteobacteria</taxon>
        <taxon>Rhodospirillales</taxon>
        <taxon>Azospirillaceae</taxon>
        <taxon>Azospirillum</taxon>
    </lineage>
</organism>
<sequence length="294" mass="30273">MAGGVLLAAGAVGASLALAATGHAATAEPRWLSVPLVALHGLAVGFWIGSFWPLAVLLRTEPPHESLRLVRRFSGWAVPAVAVLLLAGAGLSALQLADPRAILTTAYGQIWAAKIACALVLLGLAALNRWRLTPRLETMGRDAATRLRASVHTEMVVAALVVLFTAGLGTTPPPRTQAPPVVAERPAGFSTAVMAQGRMAILTVTPALPGTNRIELRLAGPDGAPLDALEVSVELALPAAGIEAIARPLPKQAPGVYAADGVALPVAGSWSVRVNALVSDFEKVPFRAAVPVGR</sequence>
<dbReference type="Pfam" id="PF05751">
    <property type="entry name" value="FixH"/>
    <property type="match status" value="1"/>
</dbReference>
<dbReference type="Pfam" id="PF05425">
    <property type="entry name" value="CopD"/>
    <property type="match status" value="1"/>
</dbReference>
<evidence type="ECO:0000256" key="2">
    <source>
        <dbReference type="ARBA" id="ARBA00022475"/>
    </source>
</evidence>